<proteinExistence type="predicted"/>
<name>A0ACC2U514_9FUNG</name>
<evidence type="ECO:0000313" key="1">
    <source>
        <dbReference type="EMBL" id="KAJ9082009.1"/>
    </source>
</evidence>
<gene>
    <name evidence="1" type="ORF">DSO57_1008687</name>
</gene>
<organism evidence="1 2">
    <name type="scientific">Entomophthora muscae</name>
    <dbReference type="NCBI Taxonomy" id="34485"/>
    <lineage>
        <taxon>Eukaryota</taxon>
        <taxon>Fungi</taxon>
        <taxon>Fungi incertae sedis</taxon>
        <taxon>Zoopagomycota</taxon>
        <taxon>Entomophthoromycotina</taxon>
        <taxon>Entomophthoromycetes</taxon>
        <taxon>Entomophthorales</taxon>
        <taxon>Entomophthoraceae</taxon>
        <taxon>Entomophthora</taxon>
    </lineage>
</organism>
<protein>
    <submittedName>
        <fullName evidence="1">Uncharacterized protein</fullName>
    </submittedName>
</protein>
<evidence type="ECO:0000313" key="2">
    <source>
        <dbReference type="Proteomes" id="UP001165960"/>
    </source>
</evidence>
<accession>A0ACC2U514</accession>
<dbReference type="EMBL" id="QTSX02001447">
    <property type="protein sequence ID" value="KAJ9082009.1"/>
    <property type="molecule type" value="Genomic_DNA"/>
</dbReference>
<comment type="caution">
    <text evidence="1">The sequence shown here is derived from an EMBL/GenBank/DDBJ whole genome shotgun (WGS) entry which is preliminary data.</text>
</comment>
<reference evidence="1" key="1">
    <citation type="submission" date="2022-04" db="EMBL/GenBank/DDBJ databases">
        <title>Genome of the entomopathogenic fungus Entomophthora muscae.</title>
        <authorList>
            <person name="Elya C."/>
            <person name="Lovett B.R."/>
            <person name="Lee E."/>
            <person name="Macias A.M."/>
            <person name="Hajek A.E."/>
            <person name="De Bivort B.L."/>
            <person name="Kasson M.T."/>
            <person name="De Fine Licht H.H."/>
            <person name="Stajich J.E."/>
        </authorList>
    </citation>
    <scope>NUCLEOTIDE SEQUENCE</scope>
    <source>
        <strain evidence="1">Berkeley</strain>
    </source>
</reference>
<dbReference type="Proteomes" id="UP001165960">
    <property type="component" value="Unassembled WGS sequence"/>
</dbReference>
<sequence>MKEVQSTTKEGYEIRRYHHQETFTEQLGRWMDSALIDMPDFLRSFVPSVGWVPRYQRDWLVGDLISGFTVGVMTVPQAVAYTRLAGLPVQYGLYSAFMSNMVYSVFGGVREVAMGPNAVLCLMTADIIKNVMAAGDGSYTPEQIATSLAVIVGFVSIVLGSLRLGIILDFIPSPVILGFTTGAACTVMMSQFQAMLGIPNVNTSQPAWVILKDLALNFKNLSPPDAYMGTCTLLFLFAIPFLAAKTKSRILGFAAIAVNAIAVILFTVVSLLLHKLQPDIAMKVVGAVPSGFGRIGMPELSGQLLHDMLPYIPGLILLNTIDHTAVSKNFSSKAGYTVSISQELLAIGLANFVGSIFSGFTVAGSLSRGAVLQRSGVKTPMAGMFIGLILFASLAFLTPAFYYIPTASLGAIIMRAGMSLLPEVRGLRELLRINRSDFLVFSVAACVTYLFGVQYGMGCAIALAFVNLIFRIARPKCYVLGEVVGRQGVFVDKRHPAYTSEDPEPGVIVFRVQESIIFPNIGHLREKLMDHVCEFTRSGAPPTDDKLWSSDNEERATRLRYRRAAHDGTPVPDPDSLPTLRGVILDLGAVNYIDASGIQGLKELRDQLYLYAGAHPSQITISLDQEMGVQTNQFELHFVSIHTKILRALVISGLPHSLHPPRNVFSQQPHESSTTSKPRILIDATDDVIELEMPSGSSEGSWEEPMEELTTTFLSPQERLEPIVMNSSPFIHLTVHAAVECFRNSHLSHKSSISTLHNSS</sequence>
<keyword evidence="2" id="KW-1185">Reference proteome</keyword>